<name>A0ABZ0EFE6_9BURK</name>
<keyword evidence="3" id="KW-1185">Reference proteome</keyword>
<accession>A0ABZ0EFE6</accession>
<dbReference type="EMBL" id="CP136512">
    <property type="protein sequence ID" value="WOD15946.1"/>
    <property type="molecule type" value="Genomic_DNA"/>
</dbReference>
<reference evidence="2 3" key="1">
    <citation type="submission" date="2023-10" db="EMBL/GenBank/DDBJ databases">
        <title>Surface-active antibiotics is a multifunctional adaptation for post-fire microbes.</title>
        <authorList>
            <person name="Liu M.D."/>
            <person name="Du Y."/>
            <person name="Koupaei S.K."/>
            <person name="Kim N.R."/>
            <person name="Zhang W."/>
            <person name="Traxler M.F."/>
        </authorList>
    </citation>
    <scope>NUCLEOTIDE SEQUENCE [LARGE SCALE GENOMIC DNA]</scope>
    <source>
        <strain evidence="2 3">F3</strain>
    </source>
</reference>
<proteinExistence type="predicted"/>
<protein>
    <submittedName>
        <fullName evidence="2">Uncharacterized protein</fullName>
    </submittedName>
</protein>
<dbReference type="Proteomes" id="UP001302652">
    <property type="component" value="Chromosome 2"/>
</dbReference>
<evidence type="ECO:0000313" key="3">
    <source>
        <dbReference type="Proteomes" id="UP001302652"/>
    </source>
</evidence>
<gene>
    <name evidence="2" type="ORF">RW095_22210</name>
</gene>
<dbReference type="RefSeq" id="WP_317018384.1">
    <property type="nucleotide sequence ID" value="NZ_CP136512.1"/>
</dbReference>
<feature type="region of interest" description="Disordered" evidence="1">
    <location>
        <begin position="16"/>
        <end position="41"/>
    </location>
</feature>
<organism evidence="2 3">
    <name type="scientific">Paraburkholderia kirstenboschensis</name>
    <dbReference type="NCBI Taxonomy" id="1245436"/>
    <lineage>
        <taxon>Bacteria</taxon>
        <taxon>Pseudomonadati</taxon>
        <taxon>Pseudomonadota</taxon>
        <taxon>Betaproteobacteria</taxon>
        <taxon>Burkholderiales</taxon>
        <taxon>Burkholderiaceae</taxon>
        <taxon>Paraburkholderia</taxon>
    </lineage>
</organism>
<evidence type="ECO:0000256" key="1">
    <source>
        <dbReference type="SAM" id="MobiDB-lite"/>
    </source>
</evidence>
<sequence length="41" mass="4080">MNKIMDVSATTYAGAIADTTRSDSGGPLAASTPLLPVNSAL</sequence>
<evidence type="ECO:0000313" key="2">
    <source>
        <dbReference type="EMBL" id="WOD15946.1"/>
    </source>
</evidence>